<sequence length="69" mass="8142">MRFSLAKKPPSDIVSAHSSSTYTDTISSNTGTFYLTEEFDSPDRKYRYYVESIYEQKRSLFGRLKLFKR</sequence>
<dbReference type="RefSeq" id="XP_040746259.1">
    <property type="nucleotide sequence ID" value="XM_040886512.1"/>
</dbReference>
<evidence type="ECO:0000313" key="2">
    <source>
        <dbReference type="Proteomes" id="UP000193922"/>
    </source>
</evidence>
<reference evidence="1 2" key="1">
    <citation type="submission" date="2016-07" db="EMBL/GenBank/DDBJ databases">
        <title>Pervasive Adenine N6-methylation of Active Genes in Fungi.</title>
        <authorList>
            <consortium name="DOE Joint Genome Institute"/>
            <person name="Mondo S.J."/>
            <person name="Dannebaum R.O."/>
            <person name="Kuo R.C."/>
            <person name="Labutti K."/>
            <person name="Haridas S."/>
            <person name="Kuo A."/>
            <person name="Salamov A."/>
            <person name="Ahrendt S.R."/>
            <person name="Lipzen A."/>
            <person name="Sullivan W."/>
            <person name="Andreopoulos W.B."/>
            <person name="Clum A."/>
            <person name="Lindquist E."/>
            <person name="Daum C."/>
            <person name="Ramamoorthy G.K."/>
            <person name="Gryganskyi A."/>
            <person name="Culley D."/>
            <person name="Magnuson J.K."/>
            <person name="James T.Y."/>
            <person name="O'Malley M.A."/>
            <person name="Stajich J.E."/>
            <person name="Spatafora J.W."/>
            <person name="Visel A."/>
            <person name="Grigoriev I.V."/>
        </authorList>
    </citation>
    <scope>NUCLEOTIDE SEQUENCE [LARGE SCALE GENOMIC DNA]</scope>
    <source>
        <strain evidence="1 2">ATCC 12442</strain>
    </source>
</reference>
<gene>
    <name evidence="1" type="ORF">DL89DRAFT_265091</name>
</gene>
<dbReference type="EMBL" id="MCFD01000002">
    <property type="protein sequence ID" value="ORX72919.1"/>
    <property type="molecule type" value="Genomic_DNA"/>
</dbReference>
<accession>A0A1Y1WHC0</accession>
<evidence type="ECO:0000313" key="1">
    <source>
        <dbReference type="EMBL" id="ORX72919.1"/>
    </source>
</evidence>
<proteinExistence type="predicted"/>
<protein>
    <submittedName>
        <fullName evidence="1">Uncharacterized protein</fullName>
    </submittedName>
</protein>
<comment type="caution">
    <text evidence="1">The sequence shown here is derived from an EMBL/GenBank/DDBJ whole genome shotgun (WGS) entry which is preliminary data.</text>
</comment>
<organism evidence="1 2">
    <name type="scientific">Linderina pennispora</name>
    <dbReference type="NCBI Taxonomy" id="61395"/>
    <lineage>
        <taxon>Eukaryota</taxon>
        <taxon>Fungi</taxon>
        <taxon>Fungi incertae sedis</taxon>
        <taxon>Zoopagomycota</taxon>
        <taxon>Kickxellomycotina</taxon>
        <taxon>Kickxellomycetes</taxon>
        <taxon>Kickxellales</taxon>
        <taxon>Kickxellaceae</taxon>
        <taxon>Linderina</taxon>
    </lineage>
</organism>
<dbReference type="GeneID" id="63803160"/>
<dbReference type="AlphaFoldDB" id="A0A1Y1WHC0"/>
<dbReference type="Proteomes" id="UP000193922">
    <property type="component" value="Unassembled WGS sequence"/>
</dbReference>
<keyword evidence="2" id="KW-1185">Reference proteome</keyword>
<name>A0A1Y1WHC0_9FUNG</name>